<dbReference type="PANTHER" id="PTHR43585">
    <property type="entry name" value="FUMIPYRROLE BIOSYNTHESIS PROTEIN C"/>
    <property type="match status" value="1"/>
</dbReference>
<dbReference type="InterPro" id="IPR011761">
    <property type="entry name" value="ATP-grasp"/>
</dbReference>
<sequence>MEGFSSQRDIILAVKKFIKEQNLTIEIFASHRENRNEILSVADFAFIEPTEEHQKLPFIINVLAQYHIDVMYIVKNAIWFEQHRTQIEAMGVKLITGGSDIDLLKCSNNKMDFALFMQQHQLPVVPSILIEHLEQLQQHIDNPPYDSLCIKPVHGIYGMGFWRFDDNVSAAKIFSHPEQRVVKPSVYLQLYAAADSFPPMVLMPYLHSPEHSVDMVVNRGEVICAIAREKHGSKQYLKNSGPAYELACRCANIMQADGLVNVQTRMDKSGHPLLLEINMRPSGGVGYTQYSGVNLAGLMVLFHLDILSQAQIQTYCQQHFKKAEVISATSVIEYPENLSNLITISL</sequence>
<dbReference type="Proteomes" id="UP000651208">
    <property type="component" value="Unassembled WGS sequence"/>
</dbReference>
<evidence type="ECO:0000313" key="7">
    <source>
        <dbReference type="Proteomes" id="UP000651208"/>
    </source>
</evidence>
<proteinExistence type="predicted"/>
<dbReference type="SUPFAM" id="SSF56059">
    <property type="entry name" value="Glutathione synthetase ATP-binding domain-like"/>
    <property type="match status" value="1"/>
</dbReference>
<dbReference type="PANTHER" id="PTHR43585:SF2">
    <property type="entry name" value="ATP-GRASP ENZYME FSQD"/>
    <property type="match status" value="1"/>
</dbReference>
<dbReference type="Pfam" id="PF15632">
    <property type="entry name" value="ATPgrasp_Ter"/>
    <property type="match status" value="1"/>
</dbReference>
<dbReference type="Gene3D" id="3.30.470.20">
    <property type="entry name" value="ATP-grasp fold, B domain"/>
    <property type="match status" value="1"/>
</dbReference>
<dbReference type="InterPro" id="IPR052032">
    <property type="entry name" value="ATP-dep_AA_Ligase"/>
</dbReference>
<dbReference type="PROSITE" id="PS50975">
    <property type="entry name" value="ATP_GRASP"/>
    <property type="match status" value="1"/>
</dbReference>
<evidence type="ECO:0000256" key="2">
    <source>
        <dbReference type="ARBA" id="ARBA00022741"/>
    </source>
</evidence>
<evidence type="ECO:0000259" key="5">
    <source>
        <dbReference type="PROSITE" id="PS50975"/>
    </source>
</evidence>
<keyword evidence="3 4" id="KW-0067">ATP-binding</keyword>
<reference evidence="6 7" key="1">
    <citation type="submission" date="2020-06" db="EMBL/GenBank/DDBJ databases">
        <title>Frischella cerana isolated from Apis cerana gut homogenate.</title>
        <authorList>
            <person name="Wolter L.A."/>
            <person name="Suenami S."/>
            <person name="Miyazaki R."/>
        </authorList>
    </citation>
    <scope>NUCLEOTIDE SEQUENCE [LARGE SCALE GENOMIC DNA]</scope>
    <source>
        <strain evidence="6 7">Ac13</strain>
    </source>
</reference>
<evidence type="ECO:0000256" key="4">
    <source>
        <dbReference type="PROSITE-ProRule" id="PRU00409"/>
    </source>
</evidence>
<evidence type="ECO:0000256" key="3">
    <source>
        <dbReference type="ARBA" id="ARBA00022840"/>
    </source>
</evidence>
<dbReference type="PIRSF" id="PIRSF029120">
    <property type="entry name" value="UCP029120"/>
    <property type="match status" value="1"/>
</dbReference>
<comment type="caution">
    <text evidence="6">The sequence shown here is derived from an EMBL/GenBank/DDBJ whole genome shotgun (WGS) entry which is preliminary data.</text>
</comment>
<gene>
    <name evidence="6" type="ORF">FcAc13_01470</name>
</gene>
<keyword evidence="2 4" id="KW-0547">Nucleotide-binding</keyword>
<evidence type="ECO:0000256" key="1">
    <source>
        <dbReference type="ARBA" id="ARBA00022598"/>
    </source>
</evidence>
<feature type="domain" description="ATP-grasp" evidence="5">
    <location>
        <begin position="114"/>
        <end position="304"/>
    </location>
</feature>
<keyword evidence="7" id="KW-1185">Reference proteome</keyword>
<accession>A0ABR7QV26</accession>
<dbReference type="InterPro" id="IPR011226">
    <property type="entry name" value="ATP-grasp_fam"/>
</dbReference>
<protein>
    <submittedName>
        <fullName evidence="6">ATP-grasp domain-containing protein</fullName>
    </submittedName>
</protein>
<evidence type="ECO:0000313" key="6">
    <source>
        <dbReference type="EMBL" id="MBC9129975.1"/>
    </source>
</evidence>
<organism evidence="6 7">
    <name type="scientific">Frischella japonica</name>
    <dbReference type="NCBI Taxonomy" id="2741544"/>
    <lineage>
        <taxon>Bacteria</taxon>
        <taxon>Pseudomonadati</taxon>
        <taxon>Pseudomonadota</taxon>
        <taxon>Gammaproteobacteria</taxon>
        <taxon>Orbales</taxon>
        <taxon>Orbaceae</taxon>
        <taxon>Frischella</taxon>
    </lineage>
</organism>
<name>A0ABR7QV26_9GAMM</name>
<keyword evidence="1" id="KW-0436">Ligase</keyword>
<dbReference type="EMBL" id="JABURY010000006">
    <property type="protein sequence ID" value="MBC9129975.1"/>
    <property type="molecule type" value="Genomic_DNA"/>
</dbReference>